<gene>
    <name evidence="3" type="ORF">FOF46_26115</name>
</gene>
<dbReference type="Pfam" id="PF04397">
    <property type="entry name" value="LytTR"/>
    <property type="match status" value="1"/>
</dbReference>
<dbReference type="PROSITE" id="PS50930">
    <property type="entry name" value="HTH_LYTTR"/>
    <property type="match status" value="1"/>
</dbReference>
<sequence>MKTDVTLLSKDTISIIKTRNEKWRVILFFTLYVSFFLLIFQPFGVNNYDPTHHISLDFLLGSVGFGLISGIIISIHEFIIMPYCIKKKTGVTILTRLCLSFILLPFGIYLFYNVIGNFHDWKWSSFFGFIRDVSLMAILPMSLIYIYYNYIKIKKAYRILLNKPTFNPSEETQLITIESDNRNDSIILRLDTLLYIEAQDNYVNVYHLLNNEVKKQLLRTTMKVLESKLKEMTVVRCHRSYLVNINLIIKVKGNGNQMKLFLPNVKKPIPVSRSYISPLKEIIATHHK</sequence>
<reference evidence="3 4" key="1">
    <citation type="submission" date="2019-07" db="EMBL/GenBank/DDBJ databases">
        <title>The draft genome sequence of Aquimarina algiphila M91.</title>
        <authorList>
            <person name="Meng X."/>
        </authorList>
    </citation>
    <scope>NUCLEOTIDE SEQUENCE [LARGE SCALE GENOMIC DNA]</scope>
    <source>
        <strain evidence="3 4">M91</strain>
    </source>
</reference>
<dbReference type="AlphaFoldDB" id="A0A554VCM9"/>
<feature type="transmembrane region" description="Helical" evidence="1">
    <location>
        <begin position="97"/>
        <end position="115"/>
    </location>
</feature>
<dbReference type="PANTHER" id="PTHR37299:SF1">
    <property type="entry name" value="STAGE 0 SPORULATION PROTEIN A HOMOLOG"/>
    <property type="match status" value="1"/>
</dbReference>
<feature type="domain" description="HTH LytTR-type" evidence="2">
    <location>
        <begin position="175"/>
        <end position="285"/>
    </location>
</feature>
<dbReference type="Gene3D" id="2.40.50.1020">
    <property type="entry name" value="LytTr DNA-binding domain"/>
    <property type="match status" value="1"/>
</dbReference>
<dbReference type="Proteomes" id="UP000318833">
    <property type="component" value="Unassembled WGS sequence"/>
</dbReference>
<accession>A0A554VCM9</accession>
<dbReference type="GO" id="GO:0003677">
    <property type="term" value="F:DNA binding"/>
    <property type="evidence" value="ECO:0007669"/>
    <property type="project" value="InterPro"/>
</dbReference>
<proteinExistence type="predicted"/>
<dbReference type="RefSeq" id="WP_109437342.1">
    <property type="nucleotide sequence ID" value="NZ_CANMIK010000047.1"/>
</dbReference>
<evidence type="ECO:0000256" key="1">
    <source>
        <dbReference type="SAM" id="Phobius"/>
    </source>
</evidence>
<keyword evidence="1" id="KW-1133">Transmembrane helix</keyword>
<organism evidence="3 4">
    <name type="scientific">Aquimarina algiphila</name>
    <dbReference type="NCBI Taxonomy" id="2047982"/>
    <lineage>
        <taxon>Bacteria</taxon>
        <taxon>Pseudomonadati</taxon>
        <taxon>Bacteroidota</taxon>
        <taxon>Flavobacteriia</taxon>
        <taxon>Flavobacteriales</taxon>
        <taxon>Flavobacteriaceae</taxon>
        <taxon>Aquimarina</taxon>
    </lineage>
</organism>
<comment type="caution">
    <text evidence="3">The sequence shown here is derived from an EMBL/GenBank/DDBJ whole genome shotgun (WGS) entry which is preliminary data.</text>
</comment>
<evidence type="ECO:0000313" key="3">
    <source>
        <dbReference type="EMBL" id="TSE04486.1"/>
    </source>
</evidence>
<dbReference type="SMART" id="SM00850">
    <property type="entry name" value="LytTR"/>
    <property type="match status" value="1"/>
</dbReference>
<protein>
    <submittedName>
        <fullName evidence="3">LytTR family transcriptional regulator</fullName>
    </submittedName>
</protein>
<feature type="transmembrane region" description="Helical" evidence="1">
    <location>
        <begin position="63"/>
        <end position="85"/>
    </location>
</feature>
<feature type="transmembrane region" description="Helical" evidence="1">
    <location>
        <begin position="127"/>
        <end position="148"/>
    </location>
</feature>
<keyword evidence="4" id="KW-1185">Reference proteome</keyword>
<dbReference type="OrthoDB" id="1118393at2"/>
<feature type="transmembrane region" description="Helical" evidence="1">
    <location>
        <begin position="25"/>
        <end position="43"/>
    </location>
</feature>
<dbReference type="InterPro" id="IPR046947">
    <property type="entry name" value="LytR-like"/>
</dbReference>
<evidence type="ECO:0000259" key="2">
    <source>
        <dbReference type="PROSITE" id="PS50930"/>
    </source>
</evidence>
<keyword evidence="1" id="KW-0472">Membrane</keyword>
<dbReference type="InterPro" id="IPR007492">
    <property type="entry name" value="LytTR_DNA-bd_dom"/>
</dbReference>
<name>A0A554VCM9_9FLAO</name>
<evidence type="ECO:0000313" key="4">
    <source>
        <dbReference type="Proteomes" id="UP000318833"/>
    </source>
</evidence>
<keyword evidence="1" id="KW-0812">Transmembrane</keyword>
<dbReference type="PANTHER" id="PTHR37299">
    <property type="entry name" value="TRANSCRIPTIONAL REGULATOR-RELATED"/>
    <property type="match status" value="1"/>
</dbReference>
<dbReference type="GO" id="GO:0000156">
    <property type="term" value="F:phosphorelay response regulator activity"/>
    <property type="evidence" value="ECO:0007669"/>
    <property type="project" value="InterPro"/>
</dbReference>
<dbReference type="EMBL" id="VLNR01000080">
    <property type="protein sequence ID" value="TSE04486.1"/>
    <property type="molecule type" value="Genomic_DNA"/>
</dbReference>